<dbReference type="AlphaFoldDB" id="A0A517QEK0"/>
<dbReference type="InterPro" id="IPR045584">
    <property type="entry name" value="Pilin-like"/>
</dbReference>
<evidence type="ECO:0000313" key="3">
    <source>
        <dbReference type="Proteomes" id="UP000315647"/>
    </source>
</evidence>
<gene>
    <name evidence="2" type="primary">xcpT_38</name>
    <name evidence="2" type="ORF">Enr10x_54100</name>
</gene>
<dbReference type="NCBIfam" id="TIGR02532">
    <property type="entry name" value="IV_pilin_GFxxxE"/>
    <property type="match status" value="1"/>
</dbReference>
<dbReference type="InterPro" id="IPR011453">
    <property type="entry name" value="DUF1559"/>
</dbReference>
<keyword evidence="3" id="KW-1185">Reference proteome</keyword>
<accession>A0A518AEJ2</accession>
<dbReference type="PANTHER" id="PTHR30093">
    <property type="entry name" value="GENERAL SECRETION PATHWAY PROTEIN G"/>
    <property type="match status" value="1"/>
</dbReference>
<dbReference type="Proteomes" id="UP000315647">
    <property type="component" value="Chromosome"/>
</dbReference>
<accession>A0A517QEK0</accession>
<dbReference type="Pfam" id="PF07596">
    <property type="entry name" value="SBP_bac_10"/>
    <property type="match status" value="1"/>
</dbReference>
<protein>
    <submittedName>
        <fullName evidence="2">Type II secretion system protein G</fullName>
    </submittedName>
</protein>
<dbReference type="Pfam" id="PF07963">
    <property type="entry name" value="N_methyl"/>
    <property type="match status" value="1"/>
</dbReference>
<evidence type="ECO:0000259" key="1">
    <source>
        <dbReference type="Pfam" id="PF07596"/>
    </source>
</evidence>
<organism evidence="2 3">
    <name type="scientific">Gimesia panareensis</name>
    <dbReference type="NCBI Taxonomy" id="2527978"/>
    <lineage>
        <taxon>Bacteria</taxon>
        <taxon>Pseudomonadati</taxon>
        <taxon>Planctomycetota</taxon>
        <taxon>Planctomycetia</taxon>
        <taxon>Planctomycetales</taxon>
        <taxon>Planctomycetaceae</taxon>
        <taxon>Gimesia</taxon>
    </lineage>
</organism>
<sequence>MFKRMRAGFTLIELLVVIAIIAILIALLLPAVQQAREAARRSTCKNNLKQLGLALHNYHDAFGQFPCTIHTNFTWSAVNPNHGGSWLVHLLPYIDQAPLYNSLNFTQDPAHQGVTPDGTPAYTVEIKSFICPSDTHTGVWTNGMSVDASTNGQNRAVSNYSASMGSQANGPGGTHNNYFNHGPVTRADTLNPMQISGVIGHMSWAARIRDITDGTTNTIILGEVRPACSDHVRNGWMHVNTMYTGTGVAINFDTCEDSPNAASGTPNWFTGQWGNSQGFKSIHEGGAHLLLSDGSVRFVSENIDMVNYQRLGDRRDGQVLGEF</sequence>
<dbReference type="SUPFAM" id="SSF54523">
    <property type="entry name" value="Pili subunits"/>
    <property type="match status" value="1"/>
</dbReference>
<evidence type="ECO:0000313" key="2">
    <source>
        <dbReference type="EMBL" id="QDT30050.1"/>
    </source>
</evidence>
<dbReference type="Gene3D" id="3.30.700.10">
    <property type="entry name" value="Glycoprotein, Type 4 Pilin"/>
    <property type="match status" value="1"/>
</dbReference>
<dbReference type="PANTHER" id="PTHR30093:SF2">
    <property type="entry name" value="TYPE II SECRETION SYSTEM PROTEIN H"/>
    <property type="match status" value="1"/>
</dbReference>
<dbReference type="InterPro" id="IPR012902">
    <property type="entry name" value="N_methyl_site"/>
</dbReference>
<dbReference type="PROSITE" id="PS00409">
    <property type="entry name" value="PROKAR_NTER_METHYL"/>
    <property type="match status" value="1"/>
</dbReference>
<reference evidence="2 3" key="1">
    <citation type="submission" date="2019-03" db="EMBL/GenBank/DDBJ databases">
        <title>Deep-cultivation of Planctomycetes and their phenomic and genomic characterization uncovers novel biology.</title>
        <authorList>
            <person name="Wiegand S."/>
            <person name="Jogler M."/>
            <person name="Boedeker C."/>
            <person name="Pinto D."/>
            <person name="Vollmers J."/>
            <person name="Rivas-Marin E."/>
            <person name="Kohn T."/>
            <person name="Peeters S.H."/>
            <person name="Heuer A."/>
            <person name="Rast P."/>
            <person name="Oberbeckmann S."/>
            <person name="Bunk B."/>
            <person name="Jeske O."/>
            <person name="Meyerdierks A."/>
            <person name="Storesund J.E."/>
            <person name="Kallscheuer N."/>
            <person name="Luecker S."/>
            <person name="Lage O.M."/>
            <person name="Pohl T."/>
            <person name="Merkel B.J."/>
            <person name="Hornburger P."/>
            <person name="Mueller R.-W."/>
            <person name="Bruemmer F."/>
            <person name="Labrenz M."/>
            <person name="Spormann A.M."/>
            <person name="Op den Camp H."/>
            <person name="Overmann J."/>
            <person name="Amann R."/>
            <person name="Jetten M.S.M."/>
            <person name="Mascher T."/>
            <person name="Medema M.H."/>
            <person name="Devos D.P."/>
            <person name="Kaster A.-K."/>
            <person name="Ovreas L."/>
            <person name="Rohde M."/>
            <person name="Galperin M.Y."/>
            <person name="Jogler C."/>
        </authorList>
    </citation>
    <scope>NUCLEOTIDE SEQUENCE [LARGE SCALE GENOMIC DNA]</scope>
    <source>
        <strain evidence="2 3">Enr10</strain>
    </source>
</reference>
<dbReference type="EMBL" id="CP037421">
    <property type="protein sequence ID" value="QDT30050.1"/>
    <property type="molecule type" value="Genomic_DNA"/>
</dbReference>
<dbReference type="InterPro" id="IPR027558">
    <property type="entry name" value="Pre_pil_HX9DG_C"/>
</dbReference>
<feature type="domain" description="DUF1559" evidence="1">
    <location>
        <begin position="33"/>
        <end position="305"/>
    </location>
</feature>
<proteinExistence type="predicted"/>
<name>A0A517QEK0_9PLAN</name>
<dbReference type="NCBIfam" id="TIGR04294">
    <property type="entry name" value="pre_pil_HX9DG"/>
    <property type="match status" value="1"/>
</dbReference>